<comment type="caution">
    <text evidence="1">The sequence shown here is derived from an EMBL/GenBank/DDBJ whole genome shotgun (WGS) entry which is preliminary data.</text>
</comment>
<keyword evidence="2" id="KW-1185">Reference proteome</keyword>
<dbReference type="AlphaFoldDB" id="A0AAE0XDZ1"/>
<dbReference type="Proteomes" id="UP001283361">
    <property type="component" value="Unassembled WGS sequence"/>
</dbReference>
<organism evidence="1 2">
    <name type="scientific">Elysia crispata</name>
    <name type="common">lettuce slug</name>
    <dbReference type="NCBI Taxonomy" id="231223"/>
    <lineage>
        <taxon>Eukaryota</taxon>
        <taxon>Metazoa</taxon>
        <taxon>Spiralia</taxon>
        <taxon>Lophotrochozoa</taxon>
        <taxon>Mollusca</taxon>
        <taxon>Gastropoda</taxon>
        <taxon>Heterobranchia</taxon>
        <taxon>Euthyneura</taxon>
        <taxon>Panpulmonata</taxon>
        <taxon>Sacoglossa</taxon>
        <taxon>Placobranchoidea</taxon>
        <taxon>Plakobranchidae</taxon>
        <taxon>Elysia</taxon>
    </lineage>
</organism>
<proteinExistence type="predicted"/>
<reference evidence="1" key="1">
    <citation type="journal article" date="2023" name="G3 (Bethesda)">
        <title>A reference genome for the long-term kleptoplast-retaining sea slug Elysia crispata morphotype clarki.</title>
        <authorList>
            <person name="Eastman K.E."/>
            <person name="Pendleton A.L."/>
            <person name="Shaikh M.A."/>
            <person name="Suttiyut T."/>
            <person name="Ogas R."/>
            <person name="Tomko P."/>
            <person name="Gavelis G."/>
            <person name="Widhalm J.R."/>
            <person name="Wisecaver J.H."/>
        </authorList>
    </citation>
    <scope>NUCLEOTIDE SEQUENCE</scope>
    <source>
        <strain evidence="1">ECLA1</strain>
    </source>
</reference>
<gene>
    <name evidence="1" type="ORF">RRG08_049396</name>
</gene>
<protein>
    <submittedName>
        <fullName evidence="1">Uncharacterized protein</fullName>
    </submittedName>
</protein>
<evidence type="ECO:0000313" key="2">
    <source>
        <dbReference type="Proteomes" id="UP001283361"/>
    </source>
</evidence>
<accession>A0AAE0XDZ1</accession>
<evidence type="ECO:0000313" key="1">
    <source>
        <dbReference type="EMBL" id="KAK3691092.1"/>
    </source>
</evidence>
<sequence length="146" mass="16372">MSLPEHWTHGPASQVKVLPLYRSSTVSLAPQAVGTRRTRPQTPRDTRLAGRVAHHGRRYPRHHRSILASIIMIHGMGHNETRSQCLEAEANKSRFLRFCVQKAVITHTVTLQLRPSPALSKSCNYSHRNTSTASLALGRSFNLISF</sequence>
<dbReference type="EMBL" id="JAWDGP010008105">
    <property type="protein sequence ID" value="KAK3691092.1"/>
    <property type="molecule type" value="Genomic_DNA"/>
</dbReference>
<name>A0AAE0XDZ1_9GAST</name>